<gene>
    <name evidence="12" type="ORF">SAMN05444123_106121</name>
</gene>
<feature type="domain" description="ABC transmembrane type-1" evidence="11">
    <location>
        <begin position="92"/>
        <end position="320"/>
    </location>
</feature>
<comment type="similarity">
    <text evidence="2 10">Belongs to the binding-protein-dependent transport system permease family. CysTW subfamily.</text>
</comment>
<evidence type="ECO:0000256" key="4">
    <source>
        <dbReference type="ARBA" id="ARBA00022475"/>
    </source>
</evidence>
<keyword evidence="13" id="KW-1185">Reference proteome</keyword>
<dbReference type="OrthoDB" id="9785113at2"/>
<name>A0A1H8TU49_9BRAD</name>
<evidence type="ECO:0000256" key="7">
    <source>
        <dbReference type="ARBA" id="ARBA00022989"/>
    </source>
</evidence>
<dbReference type="GO" id="GO:0005315">
    <property type="term" value="F:phosphate transmembrane transporter activity"/>
    <property type="evidence" value="ECO:0007669"/>
    <property type="project" value="InterPro"/>
</dbReference>
<feature type="transmembrane region" description="Helical" evidence="9">
    <location>
        <begin position="269"/>
        <end position="289"/>
    </location>
</feature>
<evidence type="ECO:0000256" key="3">
    <source>
        <dbReference type="ARBA" id="ARBA00022448"/>
    </source>
</evidence>
<protein>
    <recommendedName>
        <fullName evidence="10">Phosphate transport system permease protein</fullName>
    </recommendedName>
</protein>
<evidence type="ECO:0000313" key="12">
    <source>
        <dbReference type="EMBL" id="SEO94366.1"/>
    </source>
</evidence>
<dbReference type="PROSITE" id="PS50928">
    <property type="entry name" value="ABC_TM1"/>
    <property type="match status" value="1"/>
</dbReference>
<keyword evidence="10" id="KW-0997">Cell inner membrane</keyword>
<feature type="transmembrane region" description="Helical" evidence="9">
    <location>
        <begin position="129"/>
        <end position="150"/>
    </location>
</feature>
<dbReference type="InterPro" id="IPR051124">
    <property type="entry name" value="Phosphate_Transport_Permease"/>
</dbReference>
<sequence>MADMAVDSTGLQATAGPYDRARALNAFRFGDSAFYWTTRACAISVLLILGGIIISLIVGAWPALREFGLSFLTTARWAPANDPPVLGALGPIYGTLVTSAIAMTIAIPVGLGIAIFLTELCPLWLRRPIGLAVELLAGIPSIIYGMWGFFVLGPFLANHFQPVMIALFDGVPVLGTIFAGPPSYLSLFNASLILAIMVLPFITAISVDVFKTVPPVLKEAAYGVGCTTWEVVRSVVIPYTRVGVIGGVMLALGRALGETMAVTFIIGNSFRISGSIFAPGTTISAAIASEFAESDGLHQSGLIMLGLLLFILTFLVLAAARLLLMRLEMKAGK</sequence>
<keyword evidence="5 10" id="KW-0592">Phosphate transport</keyword>
<evidence type="ECO:0000259" key="11">
    <source>
        <dbReference type="PROSITE" id="PS50928"/>
    </source>
</evidence>
<evidence type="ECO:0000256" key="5">
    <source>
        <dbReference type="ARBA" id="ARBA00022592"/>
    </source>
</evidence>
<dbReference type="InterPro" id="IPR011864">
    <property type="entry name" value="Phosphate_PstC"/>
</dbReference>
<dbReference type="NCBIfam" id="TIGR02138">
    <property type="entry name" value="phosphate_pstC"/>
    <property type="match status" value="1"/>
</dbReference>
<comment type="function">
    <text evidence="10">Part of the binding-protein-dependent transport system for phosphate; probably responsible for the translocation of the substrate across the membrane.</text>
</comment>
<feature type="transmembrane region" description="Helical" evidence="9">
    <location>
        <begin position="187"/>
        <end position="207"/>
    </location>
</feature>
<evidence type="ECO:0000256" key="2">
    <source>
        <dbReference type="ARBA" id="ARBA00007069"/>
    </source>
</evidence>
<keyword evidence="4" id="KW-1003">Cell membrane</keyword>
<feature type="transmembrane region" description="Helical" evidence="9">
    <location>
        <begin position="162"/>
        <end position="180"/>
    </location>
</feature>
<dbReference type="EMBL" id="FODT01000006">
    <property type="protein sequence ID" value="SEO94366.1"/>
    <property type="molecule type" value="Genomic_DNA"/>
</dbReference>
<evidence type="ECO:0000256" key="10">
    <source>
        <dbReference type="RuleBase" id="RU363054"/>
    </source>
</evidence>
<dbReference type="GO" id="GO:0005886">
    <property type="term" value="C:plasma membrane"/>
    <property type="evidence" value="ECO:0007669"/>
    <property type="project" value="UniProtKB-SubCell"/>
</dbReference>
<evidence type="ECO:0000256" key="9">
    <source>
        <dbReference type="RuleBase" id="RU363032"/>
    </source>
</evidence>
<dbReference type="PANTHER" id="PTHR30425:SF1">
    <property type="entry name" value="PHOSPHATE TRANSPORT SYSTEM PERMEASE PROTEIN PSTC"/>
    <property type="match status" value="1"/>
</dbReference>
<feature type="transmembrane region" description="Helical" evidence="9">
    <location>
        <begin position="301"/>
        <end position="324"/>
    </location>
</feature>
<dbReference type="InterPro" id="IPR035906">
    <property type="entry name" value="MetI-like_sf"/>
</dbReference>
<feature type="transmembrane region" description="Helical" evidence="9">
    <location>
        <begin position="40"/>
        <end position="64"/>
    </location>
</feature>
<dbReference type="Gene3D" id="1.10.3720.10">
    <property type="entry name" value="MetI-like"/>
    <property type="match status" value="1"/>
</dbReference>
<keyword evidence="8 9" id="KW-0472">Membrane</keyword>
<dbReference type="Pfam" id="PF00528">
    <property type="entry name" value="BPD_transp_1"/>
    <property type="match status" value="1"/>
</dbReference>
<dbReference type="CDD" id="cd06261">
    <property type="entry name" value="TM_PBP2"/>
    <property type="match status" value="1"/>
</dbReference>
<evidence type="ECO:0000256" key="1">
    <source>
        <dbReference type="ARBA" id="ARBA00004651"/>
    </source>
</evidence>
<dbReference type="GO" id="GO:0006817">
    <property type="term" value="P:phosphate ion transport"/>
    <property type="evidence" value="ECO:0007669"/>
    <property type="project" value="UniProtKB-KW"/>
</dbReference>
<evidence type="ECO:0000256" key="6">
    <source>
        <dbReference type="ARBA" id="ARBA00022692"/>
    </source>
</evidence>
<proteinExistence type="inferred from homology"/>
<evidence type="ECO:0000313" key="13">
    <source>
        <dbReference type="Proteomes" id="UP000199615"/>
    </source>
</evidence>
<reference evidence="13" key="1">
    <citation type="submission" date="2016-10" db="EMBL/GenBank/DDBJ databases">
        <authorList>
            <person name="Varghese N."/>
            <person name="Submissions S."/>
        </authorList>
    </citation>
    <scope>NUCLEOTIDE SEQUENCE [LARGE SCALE GENOMIC DNA]</scope>
    <source>
        <strain evidence="13">DSM 123</strain>
    </source>
</reference>
<dbReference type="SUPFAM" id="SSF161098">
    <property type="entry name" value="MetI-like"/>
    <property type="match status" value="1"/>
</dbReference>
<dbReference type="AlphaFoldDB" id="A0A1H8TU49"/>
<comment type="subcellular location">
    <subcellularLocation>
        <location evidence="10">Cell inner membrane</location>
        <topology evidence="10">Multi-pass membrane protein</topology>
    </subcellularLocation>
    <subcellularLocation>
        <location evidence="1 9">Cell membrane</location>
        <topology evidence="1 9">Multi-pass membrane protein</topology>
    </subcellularLocation>
</comment>
<dbReference type="Proteomes" id="UP000199615">
    <property type="component" value="Unassembled WGS sequence"/>
</dbReference>
<evidence type="ECO:0000256" key="8">
    <source>
        <dbReference type="ARBA" id="ARBA00023136"/>
    </source>
</evidence>
<dbReference type="InterPro" id="IPR000515">
    <property type="entry name" value="MetI-like"/>
</dbReference>
<keyword evidence="6 9" id="KW-0812">Transmembrane</keyword>
<feature type="transmembrane region" description="Helical" evidence="9">
    <location>
        <begin position="239"/>
        <end position="257"/>
    </location>
</feature>
<keyword evidence="3 9" id="KW-0813">Transport</keyword>
<accession>A0A1H8TU49</accession>
<keyword evidence="7 9" id="KW-1133">Transmembrane helix</keyword>
<organism evidence="12 13">
    <name type="scientific">Rhodopseudomonas pseudopalustris</name>
    <dbReference type="NCBI Taxonomy" id="1513892"/>
    <lineage>
        <taxon>Bacteria</taxon>
        <taxon>Pseudomonadati</taxon>
        <taxon>Pseudomonadota</taxon>
        <taxon>Alphaproteobacteria</taxon>
        <taxon>Hyphomicrobiales</taxon>
        <taxon>Nitrobacteraceae</taxon>
        <taxon>Rhodopseudomonas</taxon>
    </lineage>
</organism>
<dbReference type="PANTHER" id="PTHR30425">
    <property type="entry name" value="PHOSPHATE TRANSPORT SYSTEM PERMEASE PROTEIN PST"/>
    <property type="match status" value="1"/>
</dbReference>
<feature type="transmembrane region" description="Helical" evidence="9">
    <location>
        <begin position="92"/>
        <end position="117"/>
    </location>
</feature>
<dbReference type="RefSeq" id="WP_011501312.1">
    <property type="nucleotide sequence ID" value="NZ_FODT01000006.1"/>
</dbReference>